<accession>S8C8X6</accession>
<dbReference type="PANTHER" id="PTHR12046">
    <property type="entry name" value="HISTONE ACETYLTRANSFERASE TYPE B CATALYTIC SUBUNIT"/>
    <property type="match status" value="1"/>
</dbReference>
<dbReference type="InterPro" id="IPR037113">
    <property type="entry name" value="Hat1_N_sf"/>
</dbReference>
<dbReference type="Pfam" id="PF10394">
    <property type="entry name" value="Hat1_N"/>
    <property type="match status" value="1"/>
</dbReference>
<sequence>PKMGTKHHSRDSVSGDKKRRRAEFPVTDAGIGASDCITIYLVFSKDELESGSSFILKPVDLNVFFEDDGKFYGYKDLKITVWLSGISFHAFADISFESSSDGGKGITDLKSALSSIFAENLVESKDEFLQTFSTDCDYVKSVVSDAEVLPRSKSTGCGFKSKFLSEELPSDVEVFRVGGSVVGQLYCRLVPLVLLLVDGSNPIDVTDPRWEIYLLVHKGEKGASFRLLGFAVAYRFYRYPCSSRLRLGQILIIPPYQRKGYGSHLIRLLNDVAIADDLYDFTIEEPTDSVQHVRTCIDVERLLTFPPVSEALGSAVSRLRTEENNTSKFGRPPSDVVEKVREKLKITKRQLLQCWEILLYLSLDRNSEPCVEKYWRMVRGRVRGDVMGKDSKG</sequence>
<dbReference type="InterPro" id="IPR000182">
    <property type="entry name" value="GNAT_dom"/>
</dbReference>
<comment type="catalytic activity">
    <reaction evidence="5">
        <text>L-lysyl-[protein] + acetyl-CoA = N(6)-acetyl-L-lysyl-[protein] + CoA + H(+)</text>
        <dbReference type="Rhea" id="RHEA:45948"/>
        <dbReference type="Rhea" id="RHEA-COMP:9752"/>
        <dbReference type="Rhea" id="RHEA-COMP:10731"/>
        <dbReference type="ChEBI" id="CHEBI:15378"/>
        <dbReference type="ChEBI" id="CHEBI:29969"/>
        <dbReference type="ChEBI" id="CHEBI:57287"/>
        <dbReference type="ChEBI" id="CHEBI:57288"/>
        <dbReference type="ChEBI" id="CHEBI:61930"/>
        <dbReference type="EC" id="2.3.1.48"/>
    </reaction>
</comment>
<reference evidence="9 10" key="1">
    <citation type="journal article" date="2013" name="BMC Genomics">
        <title>The miniature genome of a carnivorous plant Genlisea aurea contains a low number of genes and short non-coding sequences.</title>
        <authorList>
            <person name="Leushkin E.V."/>
            <person name="Sutormin R.A."/>
            <person name="Nabieva E.R."/>
            <person name="Penin A.A."/>
            <person name="Kondrashov A.S."/>
            <person name="Logacheva M.D."/>
        </authorList>
    </citation>
    <scope>NUCLEOTIDE SEQUENCE [LARGE SCALE GENOMIC DNA]</scope>
</reference>
<name>S8C8X6_9LAMI</name>
<dbReference type="CDD" id="cd04301">
    <property type="entry name" value="NAT_SF"/>
    <property type="match status" value="1"/>
</dbReference>
<evidence type="ECO:0000256" key="3">
    <source>
        <dbReference type="ARBA" id="ARBA00022679"/>
    </source>
</evidence>
<dbReference type="Pfam" id="PF00583">
    <property type="entry name" value="Acetyltransf_1"/>
    <property type="match status" value="1"/>
</dbReference>
<dbReference type="InterPro" id="IPR016181">
    <property type="entry name" value="Acyl_CoA_acyltransferase"/>
</dbReference>
<dbReference type="Gene3D" id="3.40.630.30">
    <property type="match status" value="1"/>
</dbReference>
<protein>
    <recommendedName>
        <fullName evidence="2">histone acetyltransferase</fullName>
        <ecNumber evidence="2">2.3.1.48</ecNumber>
    </recommendedName>
</protein>
<proteinExistence type="inferred from homology"/>
<dbReference type="GO" id="GO:0004402">
    <property type="term" value="F:histone acetyltransferase activity"/>
    <property type="evidence" value="ECO:0007669"/>
    <property type="project" value="InterPro"/>
</dbReference>
<evidence type="ECO:0000259" key="7">
    <source>
        <dbReference type="Pfam" id="PF00583"/>
    </source>
</evidence>
<evidence type="ECO:0000256" key="2">
    <source>
        <dbReference type="ARBA" id="ARBA00013184"/>
    </source>
</evidence>
<feature type="non-terminal residue" evidence="9">
    <location>
        <position position="393"/>
    </location>
</feature>
<dbReference type="OrthoDB" id="10253098at2759"/>
<dbReference type="Proteomes" id="UP000015453">
    <property type="component" value="Unassembled WGS sequence"/>
</dbReference>
<keyword evidence="3" id="KW-0808">Transferase</keyword>
<evidence type="ECO:0000256" key="1">
    <source>
        <dbReference type="ARBA" id="ARBA00010543"/>
    </source>
</evidence>
<dbReference type="GO" id="GO:0005634">
    <property type="term" value="C:nucleus"/>
    <property type="evidence" value="ECO:0007669"/>
    <property type="project" value="InterPro"/>
</dbReference>
<gene>
    <name evidence="9" type="ORF">M569_11455</name>
</gene>
<evidence type="ECO:0000259" key="8">
    <source>
        <dbReference type="Pfam" id="PF10394"/>
    </source>
</evidence>
<organism evidence="9 10">
    <name type="scientific">Genlisea aurea</name>
    <dbReference type="NCBI Taxonomy" id="192259"/>
    <lineage>
        <taxon>Eukaryota</taxon>
        <taxon>Viridiplantae</taxon>
        <taxon>Streptophyta</taxon>
        <taxon>Embryophyta</taxon>
        <taxon>Tracheophyta</taxon>
        <taxon>Spermatophyta</taxon>
        <taxon>Magnoliopsida</taxon>
        <taxon>eudicotyledons</taxon>
        <taxon>Gunneridae</taxon>
        <taxon>Pentapetalae</taxon>
        <taxon>asterids</taxon>
        <taxon>lamiids</taxon>
        <taxon>Lamiales</taxon>
        <taxon>Lentibulariaceae</taxon>
        <taxon>Genlisea</taxon>
    </lineage>
</organism>
<evidence type="ECO:0000313" key="9">
    <source>
        <dbReference type="EMBL" id="EPS63329.1"/>
    </source>
</evidence>
<dbReference type="EC" id="2.3.1.48" evidence="2"/>
<feature type="region of interest" description="Disordered" evidence="6">
    <location>
        <begin position="1"/>
        <end position="21"/>
    </location>
</feature>
<keyword evidence="10" id="KW-1185">Reference proteome</keyword>
<feature type="non-terminal residue" evidence="9">
    <location>
        <position position="1"/>
    </location>
</feature>
<dbReference type="EMBL" id="AUSU01005556">
    <property type="protein sequence ID" value="EPS63329.1"/>
    <property type="molecule type" value="Genomic_DNA"/>
</dbReference>
<evidence type="ECO:0000256" key="6">
    <source>
        <dbReference type="SAM" id="MobiDB-lite"/>
    </source>
</evidence>
<dbReference type="GO" id="GO:0031509">
    <property type="term" value="P:subtelomeric heterochromatin formation"/>
    <property type="evidence" value="ECO:0007669"/>
    <property type="project" value="InterPro"/>
</dbReference>
<dbReference type="GO" id="GO:0000781">
    <property type="term" value="C:chromosome, telomeric region"/>
    <property type="evidence" value="ECO:0007669"/>
    <property type="project" value="GOC"/>
</dbReference>
<feature type="domain" description="N-acetyltransferase" evidence="7">
    <location>
        <begin position="220"/>
        <end position="277"/>
    </location>
</feature>
<comment type="similarity">
    <text evidence="1">Belongs to the HAT1 family.</text>
</comment>
<keyword evidence="4" id="KW-0012">Acyltransferase</keyword>
<evidence type="ECO:0000256" key="4">
    <source>
        <dbReference type="ARBA" id="ARBA00023315"/>
    </source>
</evidence>
<dbReference type="AlphaFoldDB" id="S8C8X6"/>
<evidence type="ECO:0000256" key="5">
    <source>
        <dbReference type="ARBA" id="ARBA00048017"/>
    </source>
</evidence>
<dbReference type="InterPro" id="IPR019467">
    <property type="entry name" value="Hat1_N"/>
</dbReference>
<comment type="caution">
    <text evidence="9">The sequence shown here is derived from an EMBL/GenBank/DDBJ whole genome shotgun (WGS) entry which is preliminary data.</text>
</comment>
<dbReference type="InterPro" id="IPR017380">
    <property type="entry name" value="Hist_AcTrfase_B-typ_cat-su"/>
</dbReference>
<dbReference type="SUPFAM" id="SSF55729">
    <property type="entry name" value="Acyl-CoA N-acyltransferases (Nat)"/>
    <property type="match status" value="1"/>
</dbReference>
<evidence type="ECO:0000313" key="10">
    <source>
        <dbReference type="Proteomes" id="UP000015453"/>
    </source>
</evidence>
<dbReference type="Gene3D" id="3.90.360.10">
    <property type="entry name" value="Histone acetyl transferase 1 (HAT1), N-terminal domain"/>
    <property type="match status" value="1"/>
</dbReference>
<feature type="domain" description="Histone acetyl transferase HAT1 N-terminal" evidence="8">
    <location>
        <begin position="32"/>
        <end position="198"/>
    </location>
</feature>